<dbReference type="PROSITE" id="PS50983">
    <property type="entry name" value="FE_B12_PBP"/>
    <property type="match status" value="1"/>
</dbReference>
<accession>A0A927EAC8</accession>
<proteinExistence type="inferred from homology"/>
<dbReference type="Pfam" id="PF01497">
    <property type="entry name" value="Peripla_BP_2"/>
    <property type="match status" value="1"/>
</dbReference>
<keyword evidence="4" id="KW-0408">Iron</keyword>
<evidence type="ECO:0000256" key="3">
    <source>
        <dbReference type="ARBA" id="ARBA00022448"/>
    </source>
</evidence>
<keyword evidence="4" id="KW-0410">Iron transport</keyword>
<name>A0A927EAC8_9HYPH</name>
<dbReference type="EMBL" id="JACXWY010000009">
    <property type="protein sequence ID" value="MBD3847268.1"/>
    <property type="molecule type" value="Genomic_DNA"/>
</dbReference>
<protein>
    <submittedName>
        <fullName evidence="8">ABC transporter substrate-binding protein</fullName>
    </submittedName>
</protein>
<evidence type="ECO:0000256" key="5">
    <source>
        <dbReference type="ARBA" id="ARBA00022729"/>
    </source>
</evidence>
<dbReference type="PANTHER" id="PTHR30532">
    <property type="entry name" value="IRON III DICITRATE-BINDING PERIPLASMIC PROTEIN"/>
    <property type="match status" value="1"/>
</dbReference>
<dbReference type="InterPro" id="IPR002491">
    <property type="entry name" value="ABC_transptr_periplasmic_BD"/>
</dbReference>
<dbReference type="InterPro" id="IPR006311">
    <property type="entry name" value="TAT_signal"/>
</dbReference>
<dbReference type="GO" id="GO:0030288">
    <property type="term" value="C:outer membrane-bounded periplasmic space"/>
    <property type="evidence" value="ECO:0007669"/>
    <property type="project" value="TreeGrafter"/>
</dbReference>
<comment type="similarity">
    <text evidence="2">Belongs to the bacterial solute-binding protein 8 family.</text>
</comment>
<dbReference type="PANTHER" id="PTHR30532:SF1">
    <property type="entry name" value="IRON(3+)-HYDROXAMATE-BINDING PROTEIN FHUD"/>
    <property type="match status" value="1"/>
</dbReference>
<keyword evidence="5 6" id="KW-0732">Signal</keyword>
<comment type="subcellular location">
    <subcellularLocation>
        <location evidence="1">Cell envelope</location>
    </subcellularLocation>
</comment>
<feature type="chain" id="PRO_5037816827" evidence="6">
    <location>
        <begin position="24"/>
        <end position="289"/>
    </location>
</feature>
<dbReference type="GO" id="GO:1901678">
    <property type="term" value="P:iron coordination entity transport"/>
    <property type="evidence" value="ECO:0007669"/>
    <property type="project" value="UniProtKB-ARBA"/>
</dbReference>
<dbReference type="PROSITE" id="PS51318">
    <property type="entry name" value="TAT"/>
    <property type="match status" value="1"/>
</dbReference>
<keyword evidence="3" id="KW-0813">Transport</keyword>
<dbReference type="Gene3D" id="3.40.50.1980">
    <property type="entry name" value="Nitrogenase molybdenum iron protein domain"/>
    <property type="match status" value="2"/>
</dbReference>
<dbReference type="AlphaFoldDB" id="A0A927EAC8"/>
<comment type="caution">
    <text evidence="8">The sequence shown here is derived from an EMBL/GenBank/DDBJ whole genome shotgun (WGS) entry which is preliminary data.</text>
</comment>
<evidence type="ECO:0000256" key="6">
    <source>
        <dbReference type="SAM" id="SignalP"/>
    </source>
</evidence>
<evidence type="ECO:0000256" key="2">
    <source>
        <dbReference type="ARBA" id="ARBA00008814"/>
    </source>
</evidence>
<feature type="signal peptide" evidence="6">
    <location>
        <begin position="1"/>
        <end position="23"/>
    </location>
</feature>
<gene>
    <name evidence="8" type="ORF">IED13_16275</name>
</gene>
<organism evidence="8 9">
    <name type="scientific">Bosea spartocytisi</name>
    <dbReference type="NCBI Taxonomy" id="2773451"/>
    <lineage>
        <taxon>Bacteria</taxon>
        <taxon>Pseudomonadati</taxon>
        <taxon>Pseudomonadota</taxon>
        <taxon>Alphaproteobacteria</taxon>
        <taxon>Hyphomicrobiales</taxon>
        <taxon>Boseaceae</taxon>
        <taxon>Bosea</taxon>
    </lineage>
</organism>
<evidence type="ECO:0000256" key="4">
    <source>
        <dbReference type="ARBA" id="ARBA00022496"/>
    </source>
</evidence>
<dbReference type="Proteomes" id="UP000619295">
    <property type="component" value="Unassembled WGS sequence"/>
</dbReference>
<sequence length="289" mass="31239">MSLDRRSLLLAGASAAFSPAARAAPPDRRLASLDYGLAETLIRLGCPPVALVATQDWNRWVVEPALPADTVNLGASREPNLEVLQALRPDAILSTPYLAGIHHRLERIAPVISLPIYAPEGRPLALAGAAARRLGEMIGDPAAAARFLAEADGCFEQIRDRLADRALPPVYLVNFMDERHVRVYGAKSLFDDTLHRIGLANAWQGPTNDWGFATVGIEALQTGKDALLVYFDPVPPAVLPSLARNPIWRSLSFVRSGRVHGLPPVLMFGCVPSALRFARLVGDLLAKRG</sequence>
<dbReference type="SUPFAM" id="SSF53807">
    <property type="entry name" value="Helical backbone' metal receptor"/>
    <property type="match status" value="1"/>
</dbReference>
<feature type="domain" description="Fe/B12 periplasmic-binding" evidence="7">
    <location>
        <begin position="29"/>
        <end position="289"/>
    </location>
</feature>
<reference evidence="8" key="1">
    <citation type="submission" date="2020-09" db="EMBL/GenBank/DDBJ databases">
        <title>Bosea spartocytisi sp. nov. a root nodule endophyte of Spartocytisus supranubius in the high mountain ecosystem fo the Teide National Park (Canary Islands, Spain).</title>
        <authorList>
            <person name="Pulido-Suarez L."/>
            <person name="Peix A."/>
            <person name="Igual J.M."/>
            <person name="Socas-Perez N."/>
            <person name="Velazquez E."/>
            <person name="Flores-Felix J.D."/>
            <person name="Leon-Barrios M."/>
        </authorList>
    </citation>
    <scope>NUCLEOTIDE SEQUENCE</scope>
    <source>
        <strain evidence="8">SSUT16</strain>
    </source>
</reference>
<evidence type="ECO:0000313" key="9">
    <source>
        <dbReference type="Proteomes" id="UP000619295"/>
    </source>
</evidence>
<dbReference type="InterPro" id="IPR051313">
    <property type="entry name" value="Bact_iron-sidero_bind"/>
</dbReference>
<evidence type="ECO:0000256" key="1">
    <source>
        <dbReference type="ARBA" id="ARBA00004196"/>
    </source>
</evidence>
<dbReference type="PRINTS" id="PR01715">
    <property type="entry name" value="FERRIBNDNGPP"/>
</dbReference>
<evidence type="ECO:0000259" key="7">
    <source>
        <dbReference type="PROSITE" id="PS50983"/>
    </source>
</evidence>
<evidence type="ECO:0000313" key="8">
    <source>
        <dbReference type="EMBL" id="MBD3847268.1"/>
    </source>
</evidence>
<keyword evidence="9" id="KW-1185">Reference proteome</keyword>
<keyword evidence="4" id="KW-0406">Ion transport</keyword>